<gene>
    <name evidence="9" type="ordered locus">Cpha266_1054</name>
</gene>
<accession>A1BFC4</accession>
<dbReference type="eggNOG" id="COG2135">
    <property type="taxonomic scope" value="Bacteria"/>
</dbReference>
<dbReference type="GO" id="GO:0016829">
    <property type="term" value="F:lyase activity"/>
    <property type="evidence" value="ECO:0007669"/>
    <property type="project" value="UniProtKB-KW"/>
</dbReference>
<evidence type="ECO:0000256" key="6">
    <source>
        <dbReference type="ARBA" id="ARBA00023125"/>
    </source>
</evidence>
<dbReference type="AlphaFoldDB" id="A1BFC4"/>
<keyword evidence="2 8" id="KW-0645">Protease</keyword>
<protein>
    <recommendedName>
        <fullName evidence="8">Abasic site processing protein</fullName>
        <ecNumber evidence="8">3.4.-.-</ecNumber>
    </recommendedName>
</protein>
<dbReference type="PANTHER" id="PTHR13604:SF0">
    <property type="entry name" value="ABASIC SITE PROCESSING PROTEIN HMCES"/>
    <property type="match status" value="1"/>
</dbReference>
<evidence type="ECO:0000256" key="7">
    <source>
        <dbReference type="ARBA" id="ARBA00023239"/>
    </source>
</evidence>
<dbReference type="Proteomes" id="UP000008701">
    <property type="component" value="Chromosome"/>
</dbReference>
<keyword evidence="5" id="KW-0190">Covalent protein-DNA linkage</keyword>
<evidence type="ECO:0000256" key="3">
    <source>
        <dbReference type="ARBA" id="ARBA00022763"/>
    </source>
</evidence>
<dbReference type="GO" id="GO:0106300">
    <property type="term" value="P:protein-DNA covalent cross-linking repair"/>
    <property type="evidence" value="ECO:0007669"/>
    <property type="project" value="InterPro"/>
</dbReference>
<dbReference type="SUPFAM" id="SSF143081">
    <property type="entry name" value="BB1717-like"/>
    <property type="match status" value="1"/>
</dbReference>
<dbReference type="Gene3D" id="3.90.1680.10">
    <property type="entry name" value="SOS response associated peptidase-like"/>
    <property type="match status" value="1"/>
</dbReference>
<dbReference type="RefSeq" id="WP_011744928.1">
    <property type="nucleotide sequence ID" value="NC_008639.1"/>
</dbReference>
<name>A1BFC4_CHLPD</name>
<evidence type="ECO:0000256" key="5">
    <source>
        <dbReference type="ARBA" id="ARBA00023124"/>
    </source>
</evidence>
<evidence type="ECO:0000313" key="10">
    <source>
        <dbReference type="Proteomes" id="UP000008701"/>
    </source>
</evidence>
<dbReference type="KEGG" id="cph:Cpha266_1054"/>
<dbReference type="GO" id="GO:0003697">
    <property type="term" value="F:single-stranded DNA binding"/>
    <property type="evidence" value="ECO:0007669"/>
    <property type="project" value="InterPro"/>
</dbReference>
<evidence type="ECO:0000256" key="8">
    <source>
        <dbReference type="RuleBase" id="RU364100"/>
    </source>
</evidence>
<dbReference type="OrthoDB" id="9782620at2"/>
<evidence type="ECO:0000256" key="2">
    <source>
        <dbReference type="ARBA" id="ARBA00022670"/>
    </source>
</evidence>
<keyword evidence="10" id="KW-1185">Reference proteome</keyword>
<dbReference type="Pfam" id="PF02586">
    <property type="entry name" value="SRAP"/>
    <property type="match status" value="1"/>
</dbReference>
<keyword evidence="7" id="KW-0456">Lyase</keyword>
<keyword evidence="6" id="KW-0238">DNA-binding</keyword>
<dbReference type="PANTHER" id="PTHR13604">
    <property type="entry name" value="DC12-RELATED"/>
    <property type="match status" value="1"/>
</dbReference>
<organism evidence="9 10">
    <name type="scientific">Chlorobium phaeobacteroides (strain DSM 266 / SMG 266 / 2430)</name>
    <dbReference type="NCBI Taxonomy" id="290317"/>
    <lineage>
        <taxon>Bacteria</taxon>
        <taxon>Pseudomonadati</taxon>
        <taxon>Chlorobiota</taxon>
        <taxon>Chlorobiia</taxon>
        <taxon>Chlorobiales</taxon>
        <taxon>Chlorobiaceae</taxon>
        <taxon>Chlorobium/Pelodictyon group</taxon>
        <taxon>Chlorobium</taxon>
    </lineage>
</organism>
<dbReference type="InterPro" id="IPR036590">
    <property type="entry name" value="SRAP-like"/>
</dbReference>
<dbReference type="GO" id="GO:0008233">
    <property type="term" value="F:peptidase activity"/>
    <property type="evidence" value="ECO:0007669"/>
    <property type="project" value="UniProtKB-KW"/>
</dbReference>
<evidence type="ECO:0000256" key="1">
    <source>
        <dbReference type="ARBA" id="ARBA00008136"/>
    </source>
</evidence>
<keyword evidence="4 8" id="KW-0378">Hydrolase</keyword>
<comment type="similarity">
    <text evidence="1 8">Belongs to the SOS response-associated peptidase family.</text>
</comment>
<evidence type="ECO:0000256" key="4">
    <source>
        <dbReference type="ARBA" id="ARBA00022801"/>
    </source>
</evidence>
<dbReference type="EC" id="3.4.-.-" evidence="8"/>
<evidence type="ECO:0000313" key="9">
    <source>
        <dbReference type="EMBL" id="ABL65101.1"/>
    </source>
</evidence>
<proteinExistence type="inferred from homology"/>
<sequence>MCGRFGFFELKYFIELLRQLEIPFEEDETYRFAPGYNIAPESSVTVLLGNHNTATLTNAQWGLIPHWAKSIPKVRPINARSESLDTKPYFRHMFRNNHCLIPASGFYEWKRTEEARKQPYYIHRTDNRPMAFAALWDRWKPPEKNEKPIISCGIITTEANREMLSVHDRMPVILEPETWKDWLEAGKTGIENLLRPAREGTIELYPVSTLLNNPQYIKKNCIDRLDSEAPL</sequence>
<dbReference type="EMBL" id="CP000492">
    <property type="protein sequence ID" value="ABL65101.1"/>
    <property type="molecule type" value="Genomic_DNA"/>
</dbReference>
<dbReference type="GO" id="GO:0006508">
    <property type="term" value="P:proteolysis"/>
    <property type="evidence" value="ECO:0007669"/>
    <property type="project" value="UniProtKB-KW"/>
</dbReference>
<keyword evidence="3" id="KW-0227">DNA damage</keyword>
<dbReference type="HOGENOM" id="CLU_035990_6_2_10"/>
<dbReference type="InterPro" id="IPR003738">
    <property type="entry name" value="SRAP"/>
</dbReference>
<reference evidence="9 10" key="1">
    <citation type="submission" date="2006-12" db="EMBL/GenBank/DDBJ databases">
        <title>Complete sequence of Chlorobium phaeobacteroides DSM 266.</title>
        <authorList>
            <consortium name="US DOE Joint Genome Institute"/>
            <person name="Copeland A."/>
            <person name="Lucas S."/>
            <person name="Lapidus A."/>
            <person name="Barry K."/>
            <person name="Detter J.C."/>
            <person name="Glavina del Rio T."/>
            <person name="Hammon N."/>
            <person name="Israni S."/>
            <person name="Pitluck S."/>
            <person name="Goltsman E."/>
            <person name="Schmutz J."/>
            <person name="Larimer F."/>
            <person name="Land M."/>
            <person name="Hauser L."/>
            <person name="Mikhailova N."/>
            <person name="Li T."/>
            <person name="Overmann J."/>
            <person name="Bryant D.A."/>
            <person name="Richardson P."/>
        </authorList>
    </citation>
    <scope>NUCLEOTIDE SEQUENCE [LARGE SCALE GENOMIC DNA]</scope>
    <source>
        <strain evidence="9 10">DSM 266</strain>
    </source>
</reference>